<proteinExistence type="predicted"/>
<organism evidence="2 3">
    <name type="scientific">Bacteroides coprosuis DSM 18011</name>
    <dbReference type="NCBI Taxonomy" id="679937"/>
    <lineage>
        <taxon>Bacteria</taxon>
        <taxon>Pseudomonadati</taxon>
        <taxon>Bacteroidota</taxon>
        <taxon>Bacteroidia</taxon>
        <taxon>Bacteroidales</taxon>
        <taxon>Bacteroidaceae</taxon>
        <taxon>Bacteroides</taxon>
    </lineage>
</organism>
<keyword evidence="3" id="KW-1185">Reference proteome</keyword>
<dbReference type="AlphaFoldDB" id="F3ZSA9"/>
<evidence type="ECO:0000313" key="3">
    <source>
        <dbReference type="Proteomes" id="UP000018439"/>
    </source>
</evidence>
<keyword evidence="1" id="KW-1133">Transmembrane helix</keyword>
<reference evidence="2 3" key="1">
    <citation type="journal article" date="2011" name="Stand. Genomic Sci.">
        <title>Non-contiguous finished genome sequence of Bacteroides coprosuis type strain (PC139).</title>
        <authorList>
            <person name="Land M."/>
            <person name="Held B."/>
            <person name="Gronow S."/>
            <person name="Abt B."/>
            <person name="Lucas S."/>
            <person name="Del Rio T.G."/>
            <person name="Nolan M."/>
            <person name="Tice H."/>
            <person name="Cheng J.F."/>
            <person name="Pitluck S."/>
            <person name="Liolios K."/>
            <person name="Pagani I."/>
            <person name="Ivanova N."/>
            <person name="Mavromatis K."/>
            <person name="Mikhailova N."/>
            <person name="Pati A."/>
            <person name="Tapia R."/>
            <person name="Han C."/>
            <person name="Goodwin L."/>
            <person name="Chen A."/>
            <person name="Palaniappan K."/>
            <person name="Hauser L."/>
            <person name="Brambilla E.M."/>
            <person name="Rohde M."/>
            <person name="Goker M."/>
            <person name="Detter J.C."/>
            <person name="Woyke T."/>
            <person name="Bristow J."/>
            <person name="Eisen J.A."/>
            <person name="Markowitz V."/>
            <person name="Hugenholtz P."/>
            <person name="Kyrpides N.C."/>
            <person name="Klenk H.P."/>
            <person name="Lapidus A."/>
        </authorList>
    </citation>
    <scope>NUCLEOTIDE SEQUENCE</scope>
    <source>
        <strain evidence="2 3">DSM 18011</strain>
    </source>
</reference>
<dbReference type="EMBL" id="CM001167">
    <property type="protein sequence ID" value="EGJ70846.1"/>
    <property type="molecule type" value="Genomic_DNA"/>
</dbReference>
<keyword evidence="1" id="KW-0812">Transmembrane</keyword>
<dbReference type="STRING" id="679937.Bcop_0628"/>
<keyword evidence="1" id="KW-0472">Membrane</keyword>
<evidence type="ECO:0000256" key="1">
    <source>
        <dbReference type="SAM" id="Phobius"/>
    </source>
</evidence>
<dbReference type="HOGENOM" id="CLU_3371943_0_0_10"/>
<sequence>MVTYLDVFILYSQKVVILLFTITTIILWQERKYT</sequence>
<feature type="transmembrane region" description="Helical" evidence="1">
    <location>
        <begin position="6"/>
        <end position="28"/>
    </location>
</feature>
<protein>
    <submittedName>
        <fullName evidence="2">Uncharacterized protein</fullName>
    </submittedName>
</protein>
<gene>
    <name evidence="2" type="ORF">Bcop_0628</name>
</gene>
<name>F3ZSA9_9BACE</name>
<dbReference type="Proteomes" id="UP000018439">
    <property type="component" value="Chromosome"/>
</dbReference>
<accession>F3ZSA9</accession>
<evidence type="ECO:0000313" key="2">
    <source>
        <dbReference type="EMBL" id="EGJ70846.1"/>
    </source>
</evidence>